<dbReference type="InterPro" id="IPR019253">
    <property type="entry name" value="DUF2244_TM"/>
</dbReference>
<keyword evidence="1" id="KW-1133">Transmembrane helix</keyword>
<accession>A0AAP6JF60</accession>
<dbReference type="EMBL" id="JAYGII010000014">
    <property type="protein sequence ID" value="MEA5445718.1"/>
    <property type="molecule type" value="Genomic_DNA"/>
</dbReference>
<comment type="caution">
    <text evidence="2">The sequence shown here is derived from an EMBL/GenBank/DDBJ whole genome shotgun (WGS) entry which is preliminary data.</text>
</comment>
<evidence type="ECO:0000256" key="1">
    <source>
        <dbReference type="SAM" id="Phobius"/>
    </source>
</evidence>
<keyword evidence="3" id="KW-1185">Reference proteome</keyword>
<keyword evidence="1" id="KW-0472">Membrane</keyword>
<organism evidence="2 3">
    <name type="scientific">Natronospira elongata</name>
    <dbReference type="NCBI Taxonomy" id="3110268"/>
    <lineage>
        <taxon>Bacteria</taxon>
        <taxon>Pseudomonadati</taxon>
        <taxon>Pseudomonadota</taxon>
        <taxon>Gammaproteobacteria</taxon>
        <taxon>Natronospirales</taxon>
        <taxon>Natronospiraceae</taxon>
        <taxon>Natronospira</taxon>
    </lineage>
</organism>
<dbReference type="Proteomes" id="UP001302316">
    <property type="component" value="Unassembled WGS sequence"/>
</dbReference>
<gene>
    <name evidence="2" type="ORF">VCB98_07795</name>
</gene>
<dbReference type="AlphaFoldDB" id="A0AAP6JF60"/>
<protein>
    <submittedName>
        <fullName evidence="2">DUF2244 domain-containing protein</fullName>
    </submittedName>
</protein>
<evidence type="ECO:0000313" key="3">
    <source>
        <dbReference type="Proteomes" id="UP001302316"/>
    </source>
</evidence>
<dbReference type="RefSeq" id="WP_346051436.1">
    <property type="nucleotide sequence ID" value="NZ_JAYGII010000014.1"/>
</dbReference>
<reference evidence="2 3" key="1">
    <citation type="submission" date="2023-12" db="EMBL/GenBank/DDBJ databases">
        <title>Whole-genome sequencing of halo(alkali)philic microorganisms from hypersaline lakes.</title>
        <authorList>
            <person name="Sorokin D.Y."/>
            <person name="Merkel A.Y."/>
            <person name="Messina E."/>
            <person name="Yakimov M."/>
        </authorList>
    </citation>
    <scope>NUCLEOTIDE SEQUENCE [LARGE SCALE GENOMIC DNA]</scope>
    <source>
        <strain evidence="2 3">AB-CW1</strain>
    </source>
</reference>
<feature type="transmembrane region" description="Helical" evidence="1">
    <location>
        <begin position="54"/>
        <end position="72"/>
    </location>
</feature>
<keyword evidence="1" id="KW-0812">Transmembrane</keyword>
<proteinExistence type="predicted"/>
<dbReference type="Pfam" id="PF10003">
    <property type="entry name" value="DUF2244"/>
    <property type="match status" value="1"/>
</dbReference>
<name>A0AAP6JF60_9GAMM</name>
<feature type="transmembrane region" description="Helical" evidence="1">
    <location>
        <begin position="29"/>
        <end position="48"/>
    </location>
</feature>
<evidence type="ECO:0000313" key="2">
    <source>
        <dbReference type="EMBL" id="MEA5445718.1"/>
    </source>
</evidence>
<sequence>MRHEEGSPGQAPHRIVVSPNDSLGSRGRVIFFLVVALAVLLVSASVAARGLWPVLPFAGLELLVLAICLYVVERRTRYREVITLEGDSLRVEQGRGRPETEQRFHRAWVRVELEPAAHRNYPARLFLREGHRQCEIGRCLTESERSSLGERLRGLLATGK</sequence>